<evidence type="ECO:0000313" key="12">
    <source>
        <dbReference type="Proteomes" id="UP000473887"/>
    </source>
</evidence>
<dbReference type="InterPro" id="IPR046348">
    <property type="entry name" value="SIS_dom_sf"/>
</dbReference>
<reference evidence="6 12" key="1">
    <citation type="submission" date="2019-02" db="EMBL/GenBank/DDBJ databases">
        <title>Genome sequencing of Clostridium botulinum clinical isolates.</title>
        <authorList>
            <person name="Brunt J."/>
            <person name="Van Vliet A.H.M."/>
            <person name="Stringer S.C."/>
            <person name="Grant K.A."/>
            <person name="Carter A.C."/>
            <person name="Peck M.W."/>
        </authorList>
    </citation>
    <scope>NUCLEOTIDE SEQUENCE [LARGE SCALE GENOMIC DNA]</scope>
    <source>
        <strain evidence="6 12">H142660711</strain>
    </source>
</reference>
<dbReference type="PANTHER" id="PTHR30514">
    <property type="entry name" value="GLUCOKINASE"/>
    <property type="match status" value="1"/>
</dbReference>
<dbReference type="RefSeq" id="WP_003358959.1">
    <property type="nucleotide sequence ID" value="NZ_AP014696.1"/>
</dbReference>
<evidence type="ECO:0000256" key="2">
    <source>
        <dbReference type="ARBA" id="ARBA00023125"/>
    </source>
</evidence>
<evidence type="ECO:0000256" key="3">
    <source>
        <dbReference type="ARBA" id="ARBA00023163"/>
    </source>
</evidence>
<gene>
    <name evidence="6" type="ORF">EXM69_19305</name>
    <name evidence="8" type="ORF">FC794_04895</name>
    <name evidence="10" type="ORF">FC871_19000</name>
    <name evidence="9" type="ORF">FC964_12640</name>
    <name evidence="7" type="ORF">FCV25_09045</name>
</gene>
<dbReference type="PANTHER" id="PTHR30514:SF18">
    <property type="entry name" value="RPIR-FAMILY TRANSCRIPTIONAL REGULATOR"/>
    <property type="match status" value="1"/>
</dbReference>
<dbReference type="Pfam" id="PF01380">
    <property type="entry name" value="SIS"/>
    <property type="match status" value="1"/>
</dbReference>
<dbReference type="Proteomes" id="UP000480039">
    <property type="component" value="Unassembled WGS sequence"/>
</dbReference>
<evidence type="ECO:0000313" key="7">
    <source>
        <dbReference type="EMBL" id="NFF01915.1"/>
    </source>
</evidence>
<organism evidence="7 11">
    <name type="scientific">Clostridium botulinum</name>
    <dbReference type="NCBI Taxonomy" id="1491"/>
    <lineage>
        <taxon>Bacteria</taxon>
        <taxon>Bacillati</taxon>
        <taxon>Bacillota</taxon>
        <taxon>Clostridia</taxon>
        <taxon>Eubacteriales</taxon>
        <taxon>Clostridiaceae</taxon>
        <taxon>Clostridium</taxon>
    </lineage>
</organism>
<proteinExistence type="predicted"/>
<name>A0A0E1QFT6_CLOBO</name>
<dbReference type="AlphaFoldDB" id="A0A0E1QFT6"/>
<keyword evidence="3" id="KW-0804">Transcription</keyword>
<dbReference type="Pfam" id="PF01418">
    <property type="entry name" value="HTH_6"/>
    <property type="match status" value="1"/>
</dbReference>
<evidence type="ECO:0000313" key="10">
    <source>
        <dbReference type="EMBL" id="NFJ10509.1"/>
    </source>
</evidence>
<dbReference type="Proteomes" id="UP000482543">
    <property type="component" value="Unassembled WGS sequence"/>
</dbReference>
<dbReference type="EMBL" id="SWOY01000001">
    <property type="protein sequence ID" value="NFG16146.1"/>
    <property type="molecule type" value="Genomic_DNA"/>
</dbReference>
<dbReference type="InterPro" id="IPR047640">
    <property type="entry name" value="RpiR-like"/>
</dbReference>
<dbReference type="EMBL" id="SWND01000004">
    <property type="protein sequence ID" value="NFF01915.1"/>
    <property type="molecule type" value="Genomic_DNA"/>
</dbReference>
<dbReference type="InterPro" id="IPR009057">
    <property type="entry name" value="Homeodomain-like_sf"/>
</dbReference>
<protein>
    <submittedName>
        <fullName evidence="7">MurR/RpiR family transcriptional regulator</fullName>
    </submittedName>
</protein>
<dbReference type="PROSITE" id="PS51464">
    <property type="entry name" value="SIS"/>
    <property type="match status" value="1"/>
</dbReference>
<sequence length="294" mass="32963">MEENKQDLMRIIQVKFPRLSKGQKLIAEFILKHYDKAAFMTAAKLGTSVGVSESTVVRFANELGFTGYPKLQKALQELIKNKLTTVQRIELSNDYVSEESALKGVLKSDMENIRATLEKINHNTFQDVVDNIFEAKRIYIMGLRSSTALAEFLGFYLNLILDNVNIIAYGISDIFEQMINVSENDLVIGIGFPRYAARTIEALTFAQNRGAKVVAITDSLLSPLAAKADYTLIAQSNMASFVDSLVAPLSVINALIIAVGLREKEKISSTFSTLEGIWQEYEVYSYRDNKDKKY</sequence>
<feature type="domain" description="HTH rpiR-type" evidence="4">
    <location>
        <begin position="6"/>
        <end position="82"/>
    </location>
</feature>
<keyword evidence="1" id="KW-0805">Transcription regulation</keyword>
<dbReference type="EMBL" id="SWQE01000015">
    <property type="protein sequence ID" value="NFJ10509.1"/>
    <property type="molecule type" value="Genomic_DNA"/>
</dbReference>
<dbReference type="Proteomes" id="UP000472521">
    <property type="component" value="Unassembled WGS sequence"/>
</dbReference>
<dbReference type="EMBL" id="SGKC01000065">
    <property type="protein sequence ID" value="NEZ94027.1"/>
    <property type="molecule type" value="Genomic_DNA"/>
</dbReference>
<dbReference type="CDD" id="cd05013">
    <property type="entry name" value="SIS_RpiR"/>
    <property type="match status" value="1"/>
</dbReference>
<dbReference type="GO" id="GO:0097367">
    <property type="term" value="F:carbohydrate derivative binding"/>
    <property type="evidence" value="ECO:0007669"/>
    <property type="project" value="InterPro"/>
</dbReference>
<dbReference type="InterPro" id="IPR000281">
    <property type="entry name" value="HTH_RpiR"/>
</dbReference>
<evidence type="ECO:0000313" key="11">
    <source>
        <dbReference type="Proteomes" id="UP000472521"/>
    </source>
</evidence>
<evidence type="ECO:0000259" key="5">
    <source>
        <dbReference type="PROSITE" id="PS51464"/>
    </source>
</evidence>
<dbReference type="SUPFAM" id="SSF46689">
    <property type="entry name" value="Homeodomain-like"/>
    <property type="match status" value="1"/>
</dbReference>
<evidence type="ECO:0000313" key="8">
    <source>
        <dbReference type="EMBL" id="NFG16146.1"/>
    </source>
</evidence>
<evidence type="ECO:0000256" key="1">
    <source>
        <dbReference type="ARBA" id="ARBA00023015"/>
    </source>
</evidence>
<keyword evidence="2" id="KW-0238">DNA-binding</keyword>
<dbReference type="Proteomes" id="UP000478995">
    <property type="component" value="Unassembled WGS sequence"/>
</dbReference>
<evidence type="ECO:0000313" key="14">
    <source>
        <dbReference type="Proteomes" id="UP000480039"/>
    </source>
</evidence>
<dbReference type="InterPro" id="IPR035472">
    <property type="entry name" value="RpiR-like_SIS"/>
</dbReference>
<dbReference type="InterPro" id="IPR036388">
    <property type="entry name" value="WH-like_DNA-bd_sf"/>
</dbReference>
<dbReference type="SUPFAM" id="SSF53697">
    <property type="entry name" value="SIS domain"/>
    <property type="match status" value="1"/>
</dbReference>
<dbReference type="GO" id="GO:0003700">
    <property type="term" value="F:DNA-binding transcription factor activity"/>
    <property type="evidence" value="ECO:0007669"/>
    <property type="project" value="InterPro"/>
</dbReference>
<reference evidence="11 13" key="2">
    <citation type="submission" date="2019-04" db="EMBL/GenBank/DDBJ databases">
        <title>Genome sequencing of Clostridium botulinum Groups I-IV and Clostridium butyricum.</title>
        <authorList>
            <person name="Brunt J."/>
            <person name="Van Vliet A.H.M."/>
            <person name="Stringer S.C."/>
            <person name="Carter A.T."/>
            <person name="Peck M.W."/>
        </authorList>
    </citation>
    <scope>NUCLEOTIDE SEQUENCE [LARGE SCALE GENOMIC DNA]</scope>
    <source>
        <strain evidence="10 14">Colworth BL30</strain>
        <strain evidence="9 15">IFR 15/034</strain>
        <strain evidence="8 13">IFR 18/037</strain>
        <strain evidence="7 11">IFR 18/054</strain>
    </source>
</reference>
<dbReference type="OrthoDB" id="2930at2"/>
<comment type="caution">
    <text evidence="7">The sequence shown here is derived from an EMBL/GenBank/DDBJ whole genome shotgun (WGS) entry which is preliminary data.</text>
</comment>
<dbReference type="EMBL" id="SWRJ01000003">
    <property type="protein sequence ID" value="NFI22203.1"/>
    <property type="molecule type" value="Genomic_DNA"/>
</dbReference>
<accession>A0A0E1QFT6</accession>
<dbReference type="OMA" id="WFEVAEA"/>
<evidence type="ECO:0000313" key="9">
    <source>
        <dbReference type="EMBL" id="NFI22203.1"/>
    </source>
</evidence>
<feature type="domain" description="SIS" evidence="5">
    <location>
        <begin position="128"/>
        <end position="266"/>
    </location>
</feature>
<dbReference type="Gene3D" id="1.10.10.10">
    <property type="entry name" value="Winged helix-like DNA-binding domain superfamily/Winged helix DNA-binding domain"/>
    <property type="match status" value="1"/>
</dbReference>
<dbReference type="GeneID" id="5186067"/>
<dbReference type="Proteomes" id="UP000473887">
    <property type="component" value="Unassembled WGS sequence"/>
</dbReference>
<dbReference type="GO" id="GO:1901135">
    <property type="term" value="P:carbohydrate derivative metabolic process"/>
    <property type="evidence" value="ECO:0007669"/>
    <property type="project" value="InterPro"/>
</dbReference>
<dbReference type="InterPro" id="IPR001347">
    <property type="entry name" value="SIS_dom"/>
</dbReference>
<dbReference type="GO" id="GO:0003677">
    <property type="term" value="F:DNA binding"/>
    <property type="evidence" value="ECO:0007669"/>
    <property type="project" value="UniProtKB-KW"/>
</dbReference>
<dbReference type="PROSITE" id="PS51071">
    <property type="entry name" value="HTH_RPIR"/>
    <property type="match status" value="1"/>
</dbReference>
<evidence type="ECO:0000259" key="4">
    <source>
        <dbReference type="PROSITE" id="PS51071"/>
    </source>
</evidence>
<evidence type="ECO:0000313" key="15">
    <source>
        <dbReference type="Proteomes" id="UP000482543"/>
    </source>
</evidence>
<dbReference type="Gene3D" id="3.40.50.10490">
    <property type="entry name" value="Glucose-6-phosphate isomerase like protein, domain 1"/>
    <property type="match status" value="1"/>
</dbReference>
<evidence type="ECO:0000313" key="6">
    <source>
        <dbReference type="EMBL" id="NEZ94027.1"/>
    </source>
</evidence>
<evidence type="ECO:0000313" key="13">
    <source>
        <dbReference type="Proteomes" id="UP000478995"/>
    </source>
</evidence>